<dbReference type="SUPFAM" id="SSF144083">
    <property type="entry name" value="Magnesium transport protein CorA, transmembrane region"/>
    <property type="match status" value="1"/>
</dbReference>
<dbReference type="InterPro" id="IPR002523">
    <property type="entry name" value="MgTranspt_CorA/ZnTranspt_ZntB"/>
</dbReference>
<evidence type="ECO:0000256" key="6">
    <source>
        <dbReference type="SAM" id="Phobius"/>
    </source>
</evidence>
<organism evidence="7 8">
    <name type="scientific">Enterococcus lemanii</name>
    <dbReference type="NCBI Taxonomy" id="1159752"/>
    <lineage>
        <taxon>Bacteria</taxon>
        <taxon>Bacillati</taxon>
        <taxon>Bacillota</taxon>
        <taxon>Bacilli</taxon>
        <taxon>Lactobacillales</taxon>
        <taxon>Enterococcaceae</taxon>
        <taxon>Enterococcus</taxon>
    </lineage>
</organism>
<dbReference type="Gene3D" id="3.30.460.20">
    <property type="entry name" value="CorA soluble domain-like"/>
    <property type="match status" value="1"/>
</dbReference>
<accession>A0ABV9N0N6</accession>
<dbReference type="EMBL" id="JBHSGS010000065">
    <property type="protein sequence ID" value="MFC4720575.1"/>
    <property type="molecule type" value="Genomic_DNA"/>
</dbReference>
<keyword evidence="5 6" id="KW-0472">Membrane</keyword>
<dbReference type="Proteomes" id="UP001595969">
    <property type="component" value="Unassembled WGS sequence"/>
</dbReference>
<evidence type="ECO:0000313" key="8">
    <source>
        <dbReference type="Proteomes" id="UP001595969"/>
    </source>
</evidence>
<gene>
    <name evidence="7" type="ORF">ACFO5I_12660</name>
</gene>
<evidence type="ECO:0000256" key="4">
    <source>
        <dbReference type="ARBA" id="ARBA00022989"/>
    </source>
</evidence>
<comment type="similarity">
    <text evidence="2">Belongs to the CorA metal ion transporter (MIT) (TC 1.A.35) family.</text>
</comment>
<evidence type="ECO:0000256" key="3">
    <source>
        <dbReference type="ARBA" id="ARBA00022692"/>
    </source>
</evidence>
<keyword evidence="8" id="KW-1185">Reference proteome</keyword>
<evidence type="ECO:0000256" key="1">
    <source>
        <dbReference type="ARBA" id="ARBA00004141"/>
    </source>
</evidence>
<dbReference type="RefSeq" id="WP_204652944.1">
    <property type="nucleotide sequence ID" value="NZ_JAFBFD010000003.1"/>
</dbReference>
<evidence type="ECO:0000313" key="7">
    <source>
        <dbReference type="EMBL" id="MFC4720575.1"/>
    </source>
</evidence>
<dbReference type="PANTHER" id="PTHR47891">
    <property type="entry name" value="TRANSPORTER-RELATED"/>
    <property type="match status" value="1"/>
</dbReference>
<dbReference type="InterPro" id="IPR045863">
    <property type="entry name" value="CorA_TM1_TM2"/>
</dbReference>
<protein>
    <submittedName>
        <fullName evidence="7">Magnesium transporter CorA family protein</fullName>
    </submittedName>
</protein>
<dbReference type="InterPro" id="IPR047199">
    <property type="entry name" value="CorA-like"/>
</dbReference>
<proteinExistence type="inferred from homology"/>
<dbReference type="PANTHER" id="PTHR47891:SF2">
    <property type="entry name" value="MAGNESIUM AND COBALT TRANSPORTER"/>
    <property type="match status" value="1"/>
</dbReference>
<dbReference type="InterPro" id="IPR045861">
    <property type="entry name" value="CorA_cytoplasmic_dom"/>
</dbReference>
<feature type="transmembrane region" description="Helical" evidence="6">
    <location>
        <begin position="261"/>
        <end position="281"/>
    </location>
</feature>
<comment type="caution">
    <text evidence="7">The sequence shown here is derived from an EMBL/GenBank/DDBJ whole genome shotgun (WGS) entry which is preliminary data.</text>
</comment>
<keyword evidence="4 6" id="KW-1133">Transmembrane helix</keyword>
<dbReference type="CDD" id="cd12827">
    <property type="entry name" value="EcCorA_ZntB-like_u2"/>
    <property type="match status" value="1"/>
</dbReference>
<evidence type="ECO:0000256" key="2">
    <source>
        <dbReference type="ARBA" id="ARBA00009765"/>
    </source>
</evidence>
<dbReference type="SUPFAM" id="SSF143865">
    <property type="entry name" value="CorA soluble domain-like"/>
    <property type="match status" value="1"/>
</dbReference>
<evidence type="ECO:0000256" key="5">
    <source>
        <dbReference type="ARBA" id="ARBA00023136"/>
    </source>
</evidence>
<dbReference type="Pfam" id="PF01544">
    <property type="entry name" value="CorA"/>
    <property type="match status" value="1"/>
</dbReference>
<feature type="transmembrane region" description="Helical" evidence="6">
    <location>
        <begin position="293"/>
        <end position="312"/>
    </location>
</feature>
<keyword evidence="3 6" id="KW-0812">Transmembrane</keyword>
<sequence>MYTYFTLKNQQLIIQEQQDESTLWTHIEKPTEQQTHQLAKKYNLPQDYLTSIWDDAENSREEGLQQEHFKKAILLLLQFPHETLSANGFLTYETYPLSLILTPDLKIITVSNQPPLFFSFIKEHLFPENDIRPELNIFLQVLWRLVLSYNHALKKIKLHIEGIEKQIQVSTENKQLYQVLNIQKSLVLFDAATKGNLETLTALAKTQTFQKHHAYKNHLHDILVEVQQAITSVSIQLKFVNQMNETFSAIVSNNLNNVMKILTSLTIVLTIPTIIGGIFGMNVALPFANHESAFLIISLLTLLLCIIAIGYLKKKNLL</sequence>
<comment type="subcellular location">
    <subcellularLocation>
        <location evidence="1">Membrane</location>
        <topology evidence="1">Multi-pass membrane protein</topology>
    </subcellularLocation>
</comment>
<name>A0ABV9N0N6_9ENTE</name>
<reference evidence="8" key="1">
    <citation type="journal article" date="2019" name="Int. J. Syst. Evol. Microbiol.">
        <title>The Global Catalogue of Microorganisms (GCM) 10K type strain sequencing project: providing services to taxonomists for standard genome sequencing and annotation.</title>
        <authorList>
            <consortium name="The Broad Institute Genomics Platform"/>
            <consortium name="The Broad Institute Genome Sequencing Center for Infectious Disease"/>
            <person name="Wu L."/>
            <person name="Ma J."/>
        </authorList>
    </citation>
    <scope>NUCLEOTIDE SEQUENCE [LARGE SCALE GENOMIC DNA]</scope>
    <source>
        <strain evidence="8">CGMCC 1.19032</strain>
    </source>
</reference>
<dbReference type="Gene3D" id="1.20.58.340">
    <property type="entry name" value="Magnesium transport protein CorA, transmembrane region"/>
    <property type="match status" value="2"/>
</dbReference>